<keyword evidence="2" id="KW-1185">Reference proteome</keyword>
<dbReference type="EMBL" id="CM046122">
    <property type="protein sequence ID" value="KAI8423637.1"/>
    <property type="molecule type" value="Genomic_DNA"/>
</dbReference>
<accession>A0ACC0JHR0</accession>
<evidence type="ECO:0000313" key="1">
    <source>
        <dbReference type="EMBL" id="KAI8423637.1"/>
    </source>
</evidence>
<name>A0ACC0JHR0_CHOFU</name>
<comment type="caution">
    <text evidence="1">The sequence shown here is derived from an EMBL/GenBank/DDBJ whole genome shotgun (WGS) entry which is preliminary data.</text>
</comment>
<organism evidence="1 2">
    <name type="scientific">Choristoneura fumiferana</name>
    <name type="common">Spruce budworm moth</name>
    <name type="synonym">Archips fumiferana</name>
    <dbReference type="NCBI Taxonomy" id="7141"/>
    <lineage>
        <taxon>Eukaryota</taxon>
        <taxon>Metazoa</taxon>
        <taxon>Ecdysozoa</taxon>
        <taxon>Arthropoda</taxon>
        <taxon>Hexapoda</taxon>
        <taxon>Insecta</taxon>
        <taxon>Pterygota</taxon>
        <taxon>Neoptera</taxon>
        <taxon>Endopterygota</taxon>
        <taxon>Lepidoptera</taxon>
        <taxon>Glossata</taxon>
        <taxon>Ditrysia</taxon>
        <taxon>Tortricoidea</taxon>
        <taxon>Tortricidae</taxon>
        <taxon>Tortricinae</taxon>
        <taxon>Choristoneura</taxon>
    </lineage>
</organism>
<reference evidence="1 2" key="1">
    <citation type="journal article" date="2022" name="Genome Biol. Evol.">
        <title>The Spruce Budworm Genome: Reconstructing the Evolutionary History of Antifreeze Proteins.</title>
        <authorList>
            <person name="Beliveau C."/>
            <person name="Gagne P."/>
            <person name="Picq S."/>
            <person name="Vernygora O."/>
            <person name="Keeling C.I."/>
            <person name="Pinkney K."/>
            <person name="Doucet D."/>
            <person name="Wen F."/>
            <person name="Johnston J.S."/>
            <person name="Maaroufi H."/>
            <person name="Boyle B."/>
            <person name="Laroche J."/>
            <person name="Dewar K."/>
            <person name="Juretic N."/>
            <person name="Blackburn G."/>
            <person name="Nisole A."/>
            <person name="Brunet B."/>
            <person name="Brandao M."/>
            <person name="Lumley L."/>
            <person name="Duan J."/>
            <person name="Quan G."/>
            <person name="Lucarotti C.J."/>
            <person name="Roe A.D."/>
            <person name="Sperling F.A.H."/>
            <person name="Levesque R.C."/>
            <person name="Cusson M."/>
        </authorList>
    </citation>
    <scope>NUCLEOTIDE SEQUENCE [LARGE SCALE GENOMIC DNA]</scope>
    <source>
        <strain evidence="1">Glfc:IPQL:Cfum</strain>
    </source>
</reference>
<proteinExistence type="predicted"/>
<dbReference type="Proteomes" id="UP001064048">
    <property type="component" value="Chromosome 22"/>
</dbReference>
<evidence type="ECO:0000313" key="2">
    <source>
        <dbReference type="Proteomes" id="UP001064048"/>
    </source>
</evidence>
<sequence>MDLWLSVISTVFLAFCVYAENCTTPNGKPGQCQPLQDCGFLREISTKPTNEGLYLLRQSACAADGSTQKVCCPDKWELSNCKRTVAPPDPRSGCCGVTNSNKGVKSGRIKEIEMYPWIGRVEFQREVKVKYLNAILISSRYAVSVAQCFTPSFTKQFGRPTVVRFKSPNCFDDGSGVSCDKGTFSLGIEHVLPHKDYNEKEKLNDIALIRFAEDAPYTEHIRPICLPTADVTATGKKDLTIITSGWGPVDGKLKEPVMRNFYAPYLESAVCAAVTSLIRNTEMNLSDNQICAIVRERYHCRMDTGEPLMYYNDDYAELLGIGSYPLCKGSPDVYTKVYSYKKWILSNLKCLKISFFDMELWLSVIVTAFLVFSVHADTCTTPNGKPGQCQPIQECGFLWDLAMKSELTITKYEVNLLRKSACGFDGAIPKVCCPDIWDVRKCELTSVPPDPRSRCCGVSYSNDLVKNGKMKEIEIFPWVGRVEFQREIKGKFRNAVLISSRYAVSVAQCFTLSFTKQFGRPTVVRFKAHKSPDCVDDGSGVNCHEGTFSIGIENVLSHKDYNEKEKLNDIALIRFAEDAPYTDYIRPICIPTVDITATGKKDITIITAGWGPVDGKVEDPVMRNFYAPYLESKVRPLSANNDVIALTVQ</sequence>
<protein>
    <submittedName>
        <fullName evidence="1">Uncharacterized protein</fullName>
    </submittedName>
</protein>
<gene>
    <name evidence="1" type="ORF">MSG28_012697</name>
</gene>